<feature type="active site" evidence="7 8">
    <location>
        <position position="150"/>
    </location>
</feature>
<dbReference type="InterPro" id="IPR058924">
    <property type="entry name" value="AGPR_dimerisation_dom"/>
</dbReference>
<evidence type="ECO:0000256" key="4">
    <source>
        <dbReference type="ARBA" id="ARBA00022857"/>
    </source>
</evidence>
<evidence type="ECO:0000256" key="1">
    <source>
        <dbReference type="ARBA" id="ARBA00004862"/>
    </source>
</evidence>
<sequence>MIKVGIIGATGYTGEELIRLLVTRPDIKLTTLTSRKEVGTKVQDYYPHFNGLIDQDFVAYDPDQIFDQVEVLFLCLPHGISMEIAKAAQAHDVKVIDLGADFRLKDSQVYQEYYGIPQTEPDLLEQAVYGLPELYATDIQKADLIANPGCFVTCSLLALLPVINQDFIRTDSVIIDAKTGVSGAGRSAKVANLLTELGNNFYAYNPMAHRHIPEIEQTLNNVTKKPVTVQFTPHLLPTERGIHATIYLDLTDDITEGQVRQIYRDYYQDKYFIHILGQDQLPQIKAVRASNFAQIQVKVDQRTNRLVIFAVIDNLVKGAAGQAIQNMNLMFGLDQTTGLTQAPIFP</sequence>
<dbReference type="CDD" id="cd17895">
    <property type="entry name" value="AGPR_1_N"/>
    <property type="match status" value="1"/>
</dbReference>
<evidence type="ECO:0000256" key="8">
    <source>
        <dbReference type="PROSITE-ProRule" id="PRU10010"/>
    </source>
</evidence>
<evidence type="ECO:0000259" key="9">
    <source>
        <dbReference type="SMART" id="SM00859"/>
    </source>
</evidence>
<dbReference type="Proteomes" id="UP000192813">
    <property type="component" value="Unassembled WGS sequence"/>
</dbReference>
<dbReference type="SUPFAM" id="SSF51735">
    <property type="entry name" value="NAD(P)-binding Rossmann-fold domains"/>
    <property type="match status" value="1"/>
</dbReference>
<gene>
    <name evidence="7" type="primary">argC</name>
    <name evidence="10" type="ORF">A6J77_000120</name>
</gene>
<proteinExistence type="inferred from homology"/>
<evidence type="ECO:0000313" key="11">
    <source>
        <dbReference type="Proteomes" id="UP000192813"/>
    </source>
</evidence>
<dbReference type="GO" id="GO:0006526">
    <property type="term" value="P:L-arginine biosynthetic process"/>
    <property type="evidence" value="ECO:0007669"/>
    <property type="project" value="UniProtKB-UniRule"/>
</dbReference>
<dbReference type="HAMAP" id="MF_00150">
    <property type="entry name" value="ArgC_type1"/>
    <property type="match status" value="1"/>
</dbReference>
<dbReference type="GO" id="GO:0005737">
    <property type="term" value="C:cytoplasm"/>
    <property type="evidence" value="ECO:0007669"/>
    <property type="project" value="UniProtKB-SubCell"/>
</dbReference>
<dbReference type="SMART" id="SM00859">
    <property type="entry name" value="Semialdhyde_dh"/>
    <property type="match status" value="1"/>
</dbReference>
<keyword evidence="5 7" id="KW-0560">Oxidoreductase</keyword>
<dbReference type="PROSITE" id="PS01224">
    <property type="entry name" value="ARGC"/>
    <property type="match status" value="1"/>
</dbReference>
<feature type="domain" description="Semialdehyde dehydrogenase NAD-binding" evidence="9">
    <location>
        <begin position="3"/>
        <end position="142"/>
    </location>
</feature>
<dbReference type="GO" id="GO:0070401">
    <property type="term" value="F:NADP+ binding"/>
    <property type="evidence" value="ECO:0007669"/>
    <property type="project" value="InterPro"/>
</dbReference>
<dbReference type="Pfam" id="PF22698">
    <property type="entry name" value="Semialdhyde_dhC_1"/>
    <property type="match status" value="1"/>
</dbReference>
<evidence type="ECO:0000313" key="10">
    <source>
        <dbReference type="EMBL" id="PNL90752.1"/>
    </source>
</evidence>
<dbReference type="PANTHER" id="PTHR32338">
    <property type="entry name" value="N-ACETYL-GAMMA-GLUTAMYL-PHOSPHATE REDUCTASE, CHLOROPLASTIC-RELATED-RELATED"/>
    <property type="match status" value="1"/>
</dbReference>
<dbReference type="Pfam" id="PF01118">
    <property type="entry name" value="Semialdhyde_dh"/>
    <property type="match status" value="1"/>
</dbReference>
<evidence type="ECO:0000256" key="6">
    <source>
        <dbReference type="ARBA" id="ARBA00050557"/>
    </source>
</evidence>
<organism evidence="10 11">
    <name type="scientific">Aerococcus viridans</name>
    <dbReference type="NCBI Taxonomy" id="1377"/>
    <lineage>
        <taxon>Bacteria</taxon>
        <taxon>Bacillati</taxon>
        <taxon>Bacillota</taxon>
        <taxon>Bacilli</taxon>
        <taxon>Lactobacillales</taxon>
        <taxon>Aerococcaceae</taxon>
        <taxon>Aerococcus</taxon>
    </lineage>
</organism>
<accession>A0A2J9PKA3</accession>
<evidence type="ECO:0000256" key="2">
    <source>
        <dbReference type="ARBA" id="ARBA00022571"/>
    </source>
</evidence>
<evidence type="ECO:0000256" key="7">
    <source>
        <dbReference type="HAMAP-Rule" id="MF_00150"/>
    </source>
</evidence>
<dbReference type="PANTHER" id="PTHR32338:SF10">
    <property type="entry name" value="N-ACETYL-GAMMA-GLUTAMYL-PHOSPHATE REDUCTASE, CHLOROPLASTIC-RELATED"/>
    <property type="match status" value="1"/>
</dbReference>
<comment type="caution">
    <text evidence="10">The sequence shown here is derived from an EMBL/GenBank/DDBJ whole genome shotgun (WGS) entry which is preliminary data.</text>
</comment>
<evidence type="ECO:0000256" key="3">
    <source>
        <dbReference type="ARBA" id="ARBA00022605"/>
    </source>
</evidence>
<protein>
    <recommendedName>
        <fullName evidence="7">N-acetyl-gamma-glutamyl-phosphate reductase</fullName>
        <shortName evidence="7">AGPR</shortName>
        <ecNumber evidence="7">1.2.1.38</ecNumber>
    </recommendedName>
    <alternativeName>
        <fullName evidence="7">N-acetyl-glutamate semialdehyde dehydrogenase</fullName>
        <shortName evidence="7">NAGSA dehydrogenase</shortName>
    </alternativeName>
</protein>
<keyword evidence="7" id="KW-0963">Cytoplasm</keyword>
<dbReference type="InterPro" id="IPR000534">
    <property type="entry name" value="Semialdehyde_DH_NAD-bd"/>
</dbReference>
<dbReference type="EC" id="1.2.1.38" evidence="7"/>
<dbReference type="InterPro" id="IPR050085">
    <property type="entry name" value="AGPR"/>
</dbReference>
<name>A0A2J9PKA3_9LACT</name>
<keyword evidence="4 7" id="KW-0521">NADP</keyword>
<comment type="catalytic activity">
    <reaction evidence="6 7">
        <text>N-acetyl-L-glutamate 5-semialdehyde + phosphate + NADP(+) = N-acetyl-L-glutamyl 5-phosphate + NADPH + H(+)</text>
        <dbReference type="Rhea" id="RHEA:21588"/>
        <dbReference type="ChEBI" id="CHEBI:15378"/>
        <dbReference type="ChEBI" id="CHEBI:29123"/>
        <dbReference type="ChEBI" id="CHEBI:43474"/>
        <dbReference type="ChEBI" id="CHEBI:57783"/>
        <dbReference type="ChEBI" id="CHEBI:57936"/>
        <dbReference type="ChEBI" id="CHEBI:58349"/>
        <dbReference type="EC" id="1.2.1.38"/>
    </reaction>
</comment>
<dbReference type="InterPro" id="IPR023013">
    <property type="entry name" value="AGPR_AS"/>
</dbReference>
<reference evidence="11" key="1">
    <citation type="submission" date="2017-12" db="EMBL/GenBank/DDBJ databases">
        <title>FDA dAtabase for Regulatory Grade micrObial Sequences (FDA-ARGOS): Supporting development and validation of Infectious Disease Dx tests.</title>
        <authorList>
            <person name="Hoffmann M."/>
            <person name="Allard M."/>
            <person name="Evans P."/>
            <person name="Brown E."/>
            <person name="Tallon L."/>
            <person name="Sadzewicz L."/>
            <person name="Sengamalay N."/>
            <person name="Ott S."/>
            <person name="Godinez A."/>
            <person name="Nagaraj S."/>
            <person name="Vavikolanu K."/>
            <person name="Aluvathingal J."/>
            <person name="Nadendla S."/>
            <person name="Sichtig H."/>
        </authorList>
    </citation>
    <scope>NUCLEOTIDE SEQUENCE [LARGE SCALE GENOMIC DNA]</scope>
    <source>
        <strain evidence="11">FDAARGOS_249</strain>
    </source>
</reference>
<dbReference type="CDD" id="cd23934">
    <property type="entry name" value="AGPR_1_C"/>
    <property type="match status" value="1"/>
</dbReference>
<dbReference type="RefSeq" id="WP_083067532.1">
    <property type="nucleotide sequence ID" value="NZ_NBTM02000001.1"/>
</dbReference>
<dbReference type="InterPro" id="IPR036291">
    <property type="entry name" value="NAD(P)-bd_dom_sf"/>
</dbReference>
<comment type="function">
    <text evidence="7">Catalyzes the NADPH-dependent reduction of N-acetyl-5-glutamyl phosphate to yield N-acetyl-L-glutamate 5-semialdehyde.</text>
</comment>
<evidence type="ECO:0000256" key="5">
    <source>
        <dbReference type="ARBA" id="ARBA00023002"/>
    </source>
</evidence>
<keyword evidence="3 7" id="KW-0028">Amino-acid biosynthesis</keyword>
<dbReference type="GO" id="GO:0051287">
    <property type="term" value="F:NAD binding"/>
    <property type="evidence" value="ECO:0007669"/>
    <property type="project" value="InterPro"/>
</dbReference>
<comment type="pathway">
    <text evidence="1 7">Amino-acid biosynthesis; L-arginine biosynthesis; N(2)-acetyl-L-ornithine from L-glutamate: step 3/4.</text>
</comment>
<dbReference type="FunFam" id="3.30.360.10:FF:000014">
    <property type="entry name" value="N-acetyl-gamma-glutamyl-phosphate reductase"/>
    <property type="match status" value="1"/>
</dbReference>
<dbReference type="GO" id="GO:0003942">
    <property type="term" value="F:N-acetyl-gamma-glutamyl-phosphate reductase activity"/>
    <property type="evidence" value="ECO:0007669"/>
    <property type="project" value="UniProtKB-UniRule"/>
</dbReference>
<dbReference type="EMBL" id="NBTM02000001">
    <property type="protein sequence ID" value="PNL90752.1"/>
    <property type="molecule type" value="Genomic_DNA"/>
</dbReference>
<comment type="similarity">
    <text evidence="7">Belongs to the NAGSA dehydrogenase family. Type 1 subfamily.</text>
</comment>
<dbReference type="NCBIfam" id="TIGR01850">
    <property type="entry name" value="argC"/>
    <property type="match status" value="1"/>
</dbReference>
<dbReference type="UniPathway" id="UPA00068">
    <property type="reaction ID" value="UER00108"/>
</dbReference>
<dbReference type="Gene3D" id="3.30.360.10">
    <property type="entry name" value="Dihydrodipicolinate Reductase, domain 2"/>
    <property type="match status" value="1"/>
</dbReference>
<dbReference type="Gene3D" id="3.40.50.720">
    <property type="entry name" value="NAD(P)-binding Rossmann-like Domain"/>
    <property type="match status" value="1"/>
</dbReference>
<dbReference type="SUPFAM" id="SSF55347">
    <property type="entry name" value="Glyceraldehyde-3-phosphate dehydrogenase-like, C-terminal domain"/>
    <property type="match status" value="1"/>
</dbReference>
<dbReference type="InterPro" id="IPR000706">
    <property type="entry name" value="AGPR_type-1"/>
</dbReference>
<dbReference type="AlphaFoldDB" id="A0A2J9PKA3"/>
<comment type="subcellular location">
    <subcellularLocation>
        <location evidence="7">Cytoplasm</location>
    </subcellularLocation>
</comment>
<keyword evidence="2 7" id="KW-0055">Arginine biosynthesis</keyword>